<dbReference type="FunFam" id="1.20.58.200:FF:000001">
    <property type="entry name" value="Translin-associated factor X"/>
    <property type="match status" value="1"/>
</dbReference>
<accession>A0A1W4XMR8</accession>
<dbReference type="SUPFAM" id="SSF74784">
    <property type="entry name" value="Translin"/>
    <property type="match status" value="1"/>
</dbReference>
<dbReference type="GO" id="GO:0005634">
    <property type="term" value="C:nucleus"/>
    <property type="evidence" value="ECO:0007669"/>
    <property type="project" value="UniProtKB-SubCell"/>
</dbReference>
<keyword evidence="6" id="KW-0479">Metal-binding</keyword>
<evidence type="ECO:0000256" key="1">
    <source>
        <dbReference type="ARBA" id="ARBA00004123"/>
    </source>
</evidence>
<dbReference type="STRING" id="224129.A0A1W4XMR8"/>
<gene>
    <name evidence="8" type="primary">LOC108742840</name>
</gene>
<organism evidence="7 8">
    <name type="scientific">Agrilus planipennis</name>
    <name type="common">Emerald ash borer</name>
    <name type="synonym">Agrilus marcopoli</name>
    <dbReference type="NCBI Taxonomy" id="224129"/>
    <lineage>
        <taxon>Eukaryota</taxon>
        <taxon>Metazoa</taxon>
        <taxon>Ecdysozoa</taxon>
        <taxon>Arthropoda</taxon>
        <taxon>Hexapoda</taxon>
        <taxon>Insecta</taxon>
        <taxon>Pterygota</taxon>
        <taxon>Neoptera</taxon>
        <taxon>Endopterygota</taxon>
        <taxon>Coleoptera</taxon>
        <taxon>Polyphaga</taxon>
        <taxon>Elateriformia</taxon>
        <taxon>Buprestoidea</taxon>
        <taxon>Buprestidae</taxon>
        <taxon>Agrilinae</taxon>
        <taxon>Agrilus</taxon>
    </lineage>
</organism>
<keyword evidence="5" id="KW-0539">Nucleus</keyword>
<name>A0A1W4XMR8_AGRPL</name>
<dbReference type="Gene3D" id="1.20.58.190">
    <property type="entry name" value="Translin, domain 1"/>
    <property type="match status" value="1"/>
</dbReference>
<dbReference type="InterPro" id="IPR016069">
    <property type="entry name" value="Translin_C"/>
</dbReference>
<evidence type="ECO:0000256" key="5">
    <source>
        <dbReference type="ARBA" id="ARBA00023242"/>
    </source>
</evidence>
<evidence type="ECO:0000256" key="2">
    <source>
        <dbReference type="ARBA" id="ARBA00004496"/>
    </source>
</evidence>
<keyword evidence="4" id="KW-0963">Cytoplasm</keyword>
<dbReference type="InParanoid" id="A0A1W4XMR8"/>
<dbReference type="GeneID" id="108742840"/>
<dbReference type="PANTHER" id="PTHR10741">
    <property type="entry name" value="TRANSLIN AND TRANSLIN ASSOCIATED PROTEIN X"/>
    <property type="match status" value="1"/>
</dbReference>
<dbReference type="CTD" id="41871"/>
<dbReference type="GO" id="GO:0046872">
    <property type="term" value="F:metal ion binding"/>
    <property type="evidence" value="ECO:0007669"/>
    <property type="project" value="UniProtKB-KW"/>
</dbReference>
<dbReference type="RefSeq" id="XP_018333680.1">
    <property type="nucleotide sequence ID" value="XM_018478178.2"/>
</dbReference>
<dbReference type="InterPro" id="IPR016068">
    <property type="entry name" value="Translin_N"/>
</dbReference>
<dbReference type="AlphaFoldDB" id="A0A1W4XMR8"/>
<sequence>MSGKGSHRNKHYEKKNKVAVGEKAREALEQIDENSPIIKMFRQYAIELDDKHDRHERIVKLSRDITIESKRIIFLLHGSNVDLETKRDIILKEAAMRLEMLSKNFKSIATELKDMDAYQYLRAYTAGLQEYVEAVAFYQFLRFNELETWENLQEKFRFSKENDHPSQSEIVKLLFPATEFILGIADFTGELMRKCINSLGSGNIEDCFKICNIVKQIYIGFLGINPSNNRELKAKMYVLKQSLLKMENVCYNIKVRGSEVPKHMLAQIAIANTEQNEEIDEGFF</sequence>
<comment type="similarity">
    <text evidence="3">Belongs to the translin family.</text>
</comment>
<evidence type="ECO:0000313" key="7">
    <source>
        <dbReference type="Proteomes" id="UP000192223"/>
    </source>
</evidence>
<evidence type="ECO:0000256" key="4">
    <source>
        <dbReference type="ARBA" id="ARBA00022490"/>
    </source>
</evidence>
<feature type="binding site" evidence="6">
    <location>
        <position position="190"/>
    </location>
    <ligand>
        <name>Mg(2+)</name>
        <dbReference type="ChEBI" id="CHEBI:18420"/>
    </ligand>
</feature>
<evidence type="ECO:0000313" key="8">
    <source>
        <dbReference type="RefSeq" id="XP_018333680.1"/>
    </source>
</evidence>
<dbReference type="InterPro" id="IPR002848">
    <property type="entry name" value="Translin_fam"/>
</dbReference>
<keyword evidence="7" id="KW-1185">Reference proteome</keyword>
<dbReference type="CDD" id="cd14820">
    <property type="entry name" value="TRAX"/>
    <property type="match status" value="1"/>
</dbReference>
<dbReference type="GO" id="GO:0005737">
    <property type="term" value="C:cytoplasm"/>
    <property type="evidence" value="ECO:0007669"/>
    <property type="project" value="UniProtKB-SubCell"/>
</dbReference>
<evidence type="ECO:0000256" key="3">
    <source>
        <dbReference type="ARBA" id="ARBA00005902"/>
    </source>
</evidence>
<dbReference type="Proteomes" id="UP000192223">
    <property type="component" value="Unplaced"/>
</dbReference>
<dbReference type="FunCoup" id="A0A1W4XMR8">
    <property type="interactions" value="2172"/>
</dbReference>
<dbReference type="GO" id="GO:0043565">
    <property type="term" value="F:sequence-specific DNA binding"/>
    <property type="evidence" value="ECO:0007669"/>
    <property type="project" value="InterPro"/>
</dbReference>
<evidence type="ECO:0000256" key="6">
    <source>
        <dbReference type="PIRSR" id="PIRSR602848-1"/>
    </source>
</evidence>
<comment type="subcellular location">
    <subcellularLocation>
        <location evidence="2">Cytoplasm</location>
    </subcellularLocation>
    <subcellularLocation>
        <location evidence="1">Nucleus</location>
    </subcellularLocation>
</comment>
<feature type="binding site" evidence="6">
    <location>
        <position position="133"/>
    </location>
    <ligand>
        <name>Mg(2+)</name>
        <dbReference type="ChEBI" id="CHEBI:18420"/>
    </ligand>
</feature>
<dbReference type="KEGG" id="apln:108742840"/>
<dbReference type="OrthoDB" id="31005at2759"/>
<dbReference type="Gene3D" id="1.20.58.200">
    <property type="entry name" value="Translin, domain 2"/>
    <property type="match status" value="1"/>
</dbReference>
<proteinExistence type="inferred from homology"/>
<keyword evidence="6" id="KW-0460">Magnesium</keyword>
<protein>
    <submittedName>
        <fullName evidence="8">Translin-associated protein X</fullName>
    </submittedName>
</protein>
<reference evidence="8" key="1">
    <citation type="submission" date="2025-08" db="UniProtKB">
        <authorList>
            <consortium name="RefSeq"/>
        </authorList>
    </citation>
    <scope>IDENTIFICATION</scope>
    <source>
        <tissue evidence="8">Entire body</tissue>
    </source>
</reference>
<dbReference type="InterPro" id="IPR036081">
    <property type="entry name" value="Translin_sf"/>
</dbReference>
<dbReference type="Pfam" id="PF01997">
    <property type="entry name" value="Translin"/>
    <property type="match status" value="1"/>
</dbReference>